<accession>A0ABU2QAZ6</accession>
<keyword evidence="3" id="KW-1185">Reference proteome</keyword>
<name>A0ABU2QAZ6_9ACTN</name>
<protein>
    <submittedName>
        <fullName evidence="2">Uncharacterized protein</fullName>
    </submittedName>
</protein>
<proteinExistence type="predicted"/>
<feature type="non-terminal residue" evidence="2">
    <location>
        <position position="141"/>
    </location>
</feature>
<comment type="caution">
    <text evidence="2">The sequence shown here is derived from an EMBL/GenBank/DDBJ whole genome shotgun (WGS) entry which is preliminary data.</text>
</comment>
<dbReference type="EMBL" id="JAVRFA010000389">
    <property type="protein sequence ID" value="MDT0400125.1"/>
    <property type="molecule type" value="Genomic_DNA"/>
</dbReference>
<feature type="compositionally biased region" description="Basic and acidic residues" evidence="1">
    <location>
        <begin position="1"/>
        <end position="11"/>
    </location>
</feature>
<feature type="region of interest" description="Disordered" evidence="1">
    <location>
        <begin position="1"/>
        <end position="30"/>
    </location>
</feature>
<reference evidence="3" key="1">
    <citation type="submission" date="2023-07" db="EMBL/GenBank/DDBJ databases">
        <title>30 novel species of actinomycetes from the DSMZ collection.</title>
        <authorList>
            <person name="Nouioui I."/>
        </authorList>
    </citation>
    <scope>NUCLEOTIDE SEQUENCE [LARGE SCALE GENOMIC DNA]</scope>
    <source>
        <strain evidence="3">DSM 41636</strain>
    </source>
</reference>
<gene>
    <name evidence="2" type="ORF">RM705_36300</name>
</gene>
<feature type="region of interest" description="Disordered" evidence="1">
    <location>
        <begin position="78"/>
        <end position="100"/>
    </location>
</feature>
<dbReference type="Proteomes" id="UP001183881">
    <property type="component" value="Unassembled WGS sequence"/>
</dbReference>
<evidence type="ECO:0000313" key="2">
    <source>
        <dbReference type="EMBL" id="MDT0400125.1"/>
    </source>
</evidence>
<evidence type="ECO:0000256" key="1">
    <source>
        <dbReference type="SAM" id="MobiDB-lite"/>
    </source>
</evidence>
<sequence>PAAPDPERRSPADSGEPPAPRPPGQDAGEWEIPRVPLQYDRAVLAGAVVREQLRTTTIVVWGCAYDVVVHQQAAMPEQLLAPDPADPEHDDQEQKPGRRGALDLAALRALRDSRTDVEALDLTAERLRHLQDAFTAAADRA</sequence>
<evidence type="ECO:0000313" key="3">
    <source>
        <dbReference type="Proteomes" id="UP001183881"/>
    </source>
</evidence>
<feature type="non-terminal residue" evidence="2">
    <location>
        <position position="1"/>
    </location>
</feature>
<organism evidence="2 3">
    <name type="scientific">Streptomyces edwardsiae</name>
    <dbReference type="NCBI Taxonomy" id="3075527"/>
    <lineage>
        <taxon>Bacteria</taxon>
        <taxon>Bacillati</taxon>
        <taxon>Actinomycetota</taxon>
        <taxon>Actinomycetes</taxon>
        <taxon>Kitasatosporales</taxon>
        <taxon>Streptomycetaceae</taxon>
        <taxon>Streptomyces</taxon>
    </lineage>
</organism>